<feature type="transmembrane region" description="Helical" evidence="10">
    <location>
        <begin position="86"/>
        <end position="102"/>
    </location>
</feature>
<keyword evidence="8" id="KW-1015">Disulfide bond</keyword>
<keyword evidence="9" id="KW-0676">Redox-active center</keyword>
<proteinExistence type="inferred from homology"/>
<dbReference type="CDD" id="cd12918">
    <property type="entry name" value="VKOR_arc"/>
    <property type="match status" value="1"/>
</dbReference>
<dbReference type="RefSeq" id="WP_231998746.1">
    <property type="nucleotide sequence ID" value="NZ_AP019307.1"/>
</dbReference>
<comment type="similarity">
    <text evidence="2">Belongs to the VKOR family.</text>
</comment>
<evidence type="ECO:0000256" key="10">
    <source>
        <dbReference type="SAM" id="Phobius"/>
    </source>
</evidence>
<dbReference type="SMART" id="SM00756">
    <property type="entry name" value="VKc"/>
    <property type="match status" value="1"/>
</dbReference>
<keyword evidence="13" id="KW-1185">Reference proteome</keyword>
<dbReference type="GO" id="GO:0048038">
    <property type="term" value="F:quinone binding"/>
    <property type="evidence" value="ECO:0007669"/>
    <property type="project" value="UniProtKB-KW"/>
</dbReference>
<evidence type="ECO:0000256" key="2">
    <source>
        <dbReference type="ARBA" id="ARBA00006214"/>
    </source>
</evidence>
<evidence type="ECO:0000313" key="13">
    <source>
        <dbReference type="Proteomes" id="UP000271573"/>
    </source>
</evidence>
<evidence type="ECO:0000313" key="12">
    <source>
        <dbReference type="EMBL" id="BBH18383.1"/>
    </source>
</evidence>
<accession>A0A3G9J165</accession>
<evidence type="ECO:0000259" key="11">
    <source>
        <dbReference type="SMART" id="SM00756"/>
    </source>
</evidence>
<dbReference type="Gene3D" id="1.20.1440.130">
    <property type="entry name" value="VKOR domain"/>
    <property type="match status" value="1"/>
</dbReference>
<dbReference type="PANTHER" id="PTHR34573:SF1">
    <property type="entry name" value="VITAMIN K EPOXIDE REDUCTASE DOMAIN-CONTAINING PROTEIN"/>
    <property type="match status" value="1"/>
</dbReference>
<feature type="transmembrane region" description="Helical" evidence="10">
    <location>
        <begin position="108"/>
        <end position="135"/>
    </location>
</feature>
<comment type="subcellular location">
    <subcellularLocation>
        <location evidence="1">Membrane</location>
        <topology evidence="1">Multi-pass membrane protein</topology>
    </subcellularLocation>
</comment>
<dbReference type="InterPro" id="IPR038354">
    <property type="entry name" value="VKOR_sf"/>
</dbReference>
<feature type="domain" description="Vitamin K epoxide reductase" evidence="11">
    <location>
        <begin position="2"/>
        <end position="133"/>
    </location>
</feature>
<feature type="transmembrane region" description="Helical" evidence="10">
    <location>
        <begin position="54"/>
        <end position="74"/>
    </location>
</feature>
<evidence type="ECO:0000256" key="9">
    <source>
        <dbReference type="ARBA" id="ARBA00023284"/>
    </source>
</evidence>
<dbReference type="Pfam" id="PF07884">
    <property type="entry name" value="VKOR"/>
    <property type="match status" value="1"/>
</dbReference>
<name>A0A3G9J165_9ACTN</name>
<dbReference type="KEGG" id="nbe:Back2_26700"/>
<evidence type="ECO:0000256" key="4">
    <source>
        <dbReference type="ARBA" id="ARBA00022719"/>
    </source>
</evidence>
<dbReference type="GO" id="GO:0016491">
    <property type="term" value="F:oxidoreductase activity"/>
    <property type="evidence" value="ECO:0007669"/>
    <property type="project" value="UniProtKB-KW"/>
</dbReference>
<keyword evidence="5 10" id="KW-1133">Transmembrane helix</keyword>
<dbReference type="InterPro" id="IPR012932">
    <property type="entry name" value="VKOR"/>
</dbReference>
<sequence length="141" mass="14207">MAGLVLTLLGLADSIYLGYEHATANATLACGGHGAVDCAKVTTSSYATVAGIPVAYLGVAFFVVALGLAVVALAGSPQLAALAENGRLAASGIGVAMVAYLIWAEVQIGSLCLWCTGVHLVTLALFVLSLFVVVLRDPSDA</sequence>
<evidence type="ECO:0000256" key="6">
    <source>
        <dbReference type="ARBA" id="ARBA00023002"/>
    </source>
</evidence>
<keyword evidence="4" id="KW-0874">Quinone</keyword>
<dbReference type="EMBL" id="AP019307">
    <property type="protein sequence ID" value="BBH18383.1"/>
    <property type="molecule type" value="Genomic_DNA"/>
</dbReference>
<keyword evidence="3 10" id="KW-0812">Transmembrane</keyword>
<evidence type="ECO:0000256" key="3">
    <source>
        <dbReference type="ARBA" id="ARBA00022692"/>
    </source>
</evidence>
<dbReference type="PANTHER" id="PTHR34573">
    <property type="entry name" value="VKC DOMAIN-CONTAINING PROTEIN"/>
    <property type="match status" value="1"/>
</dbReference>
<dbReference type="AlphaFoldDB" id="A0A3G9J165"/>
<keyword evidence="7 10" id="KW-0472">Membrane</keyword>
<gene>
    <name evidence="12" type="ORF">Back2_26700</name>
</gene>
<protein>
    <recommendedName>
        <fullName evidence="11">Vitamin K epoxide reductase domain-containing protein</fullName>
    </recommendedName>
</protein>
<dbReference type="GO" id="GO:0016020">
    <property type="term" value="C:membrane"/>
    <property type="evidence" value="ECO:0007669"/>
    <property type="project" value="UniProtKB-SubCell"/>
</dbReference>
<evidence type="ECO:0000256" key="1">
    <source>
        <dbReference type="ARBA" id="ARBA00004141"/>
    </source>
</evidence>
<reference evidence="12 13" key="1">
    <citation type="submission" date="2018-11" db="EMBL/GenBank/DDBJ databases">
        <title>Complete genome sequence of Nocardioides baekrokdamisoli strain KCTC 39748.</title>
        <authorList>
            <person name="Kang S.W."/>
            <person name="Lee K.C."/>
            <person name="Kim K.K."/>
            <person name="Kim J.S."/>
            <person name="Kim D.S."/>
            <person name="Ko S.H."/>
            <person name="Yang S.H."/>
            <person name="Shin Y.K."/>
            <person name="Lee J.S."/>
        </authorList>
    </citation>
    <scope>NUCLEOTIDE SEQUENCE [LARGE SCALE GENOMIC DNA]</scope>
    <source>
        <strain evidence="12 13">KCTC 39748</strain>
    </source>
</reference>
<evidence type="ECO:0000256" key="5">
    <source>
        <dbReference type="ARBA" id="ARBA00022989"/>
    </source>
</evidence>
<evidence type="ECO:0000256" key="7">
    <source>
        <dbReference type="ARBA" id="ARBA00023136"/>
    </source>
</evidence>
<keyword evidence="6" id="KW-0560">Oxidoreductase</keyword>
<organism evidence="12 13">
    <name type="scientific">Nocardioides baekrokdamisoli</name>
    <dbReference type="NCBI Taxonomy" id="1804624"/>
    <lineage>
        <taxon>Bacteria</taxon>
        <taxon>Bacillati</taxon>
        <taxon>Actinomycetota</taxon>
        <taxon>Actinomycetes</taxon>
        <taxon>Propionibacteriales</taxon>
        <taxon>Nocardioidaceae</taxon>
        <taxon>Nocardioides</taxon>
    </lineage>
</organism>
<dbReference type="Proteomes" id="UP000271573">
    <property type="component" value="Chromosome"/>
</dbReference>
<evidence type="ECO:0000256" key="8">
    <source>
        <dbReference type="ARBA" id="ARBA00023157"/>
    </source>
</evidence>